<protein>
    <submittedName>
        <fullName evidence="1">Uncharacterized protein</fullName>
    </submittedName>
</protein>
<name>A0A485M1B5_9ZZZZ</name>
<gene>
    <name evidence="1" type="ORF">SCFA_3150002</name>
</gene>
<organism evidence="1">
    <name type="scientific">anaerobic digester metagenome</name>
    <dbReference type="NCBI Taxonomy" id="1263854"/>
    <lineage>
        <taxon>unclassified sequences</taxon>
        <taxon>metagenomes</taxon>
        <taxon>ecological metagenomes</taxon>
    </lineage>
</organism>
<sequence length="255" mass="26700">MFQVVLTVAAGKKLIARAVAAHPAVQTALRSGTIVIIAGTTNGYIAEELLAPSGQLEKFNRRRFFRGITLPPGMPSTDTGRIPDEAGFPGDVVITRGEWQQGKTIFDVVDDLKEGDVILKGANALDLLNRRAAILIADPRGGTILAALQAVIGRRVRLLLPVGLEKRVPGNLEKLAARLNMPGAGGPRLLPVSGEVVSEIEAVSLLTGATAELVAAGGVCGAEGSIRLAVSGEPEKEEHAREILASVVKEPSFAL</sequence>
<dbReference type="AlphaFoldDB" id="A0A485M1B5"/>
<proteinExistence type="predicted"/>
<evidence type="ECO:0000313" key="1">
    <source>
        <dbReference type="EMBL" id="VFU15767.1"/>
    </source>
</evidence>
<reference evidence="1" key="1">
    <citation type="submission" date="2019-03" db="EMBL/GenBank/DDBJ databases">
        <authorList>
            <person name="Hao L."/>
        </authorList>
    </citation>
    <scope>NUCLEOTIDE SEQUENCE</scope>
</reference>
<accession>A0A485M1B5</accession>
<dbReference type="EMBL" id="CAADRN010000241">
    <property type="protein sequence ID" value="VFU15767.1"/>
    <property type="molecule type" value="Genomic_DNA"/>
</dbReference>